<feature type="compositionally biased region" description="Acidic residues" evidence="1">
    <location>
        <begin position="581"/>
        <end position="594"/>
    </location>
</feature>
<name>A0A8T2GYQ5_ARASU</name>
<proteinExistence type="predicted"/>
<dbReference type="CDD" id="cd10910">
    <property type="entry name" value="PIN_limkain_b1_N_like"/>
    <property type="match status" value="3"/>
</dbReference>
<dbReference type="GO" id="GO:0010468">
    <property type="term" value="P:regulation of gene expression"/>
    <property type="evidence" value="ECO:0007669"/>
    <property type="project" value="InterPro"/>
</dbReference>
<dbReference type="GO" id="GO:0004540">
    <property type="term" value="F:RNA nuclease activity"/>
    <property type="evidence" value="ECO:0007669"/>
    <property type="project" value="InterPro"/>
</dbReference>
<feature type="domain" description="NYN" evidence="2">
    <location>
        <begin position="380"/>
        <end position="484"/>
    </location>
</feature>
<dbReference type="EMBL" id="JAEFBJ010000001">
    <property type="protein sequence ID" value="KAG7652901.1"/>
    <property type="molecule type" value="Genomic_DNA"/>
</dbReference>
<dbReference type="Pfam" id="PF01936">
    <property type="entry name" value="NYN"/>
    <property type="match status" value="1"/>
</dbReference>
<organism evidence="3 4">
    <name type="scientific">Arabidopsis suecica</name>
    <name type="common">Swedish thale-cress</name>
    <name type="synonym">Cardaminopsis suecica</name>
    <dbReference type="NCBI Taxonomy" id="45249"/>
    <lineage>
        <taxon>Eukaryota</taxon>
        <taxon>Viridiplantae</taxon>
        <taxon>Streptophyta</taxon>
        <taxon>Embryophyta</taxon>
        <taxon>Tracheophyta</taxon>
        <taxon>Spermatophyta</taxon>
        <taxon>Magnoliopsida</taxon>
        <taxon>eudicotyledons</taxon>
        <taxon>Gunneridae</taxon>
        <taxon>Pentapetalae</taxon>
        <taxon>rosids</taxon>
        <taxon>malvids</taxon>
        <taxon>Brassicales</taxon>
        <taxon>Brassicaceae</taxon>
        <taxon>Camelineae</taxon>
        <taxon>Arabidopsis</taxon>
    </lineage>
</organism>
<dbReference type="AlphaFoldDB" id="A0A8T2GYQ5"/>
<dbReference type="Proteomes" id="UP000694251">
    <property type="component" value="Chromosome 1"/>
</dbReference>
<evidence type="ECO:0000313" key="4">
    <source>
        <dbReference type="Proteomes" id="UP000694251"/>
    </source>
</evidence>
<dbReference type="InterPro" id="IPR024768">
    <property type="entry name" value="Marf1"/>
</dbReference>
<dbReference type="PANTHER" id="PTHR14379">
    <property type="entry name" value="LIMKAIN B LKAP"/>
    <property type="match status" value="1"/>
</dbReference>
<evidence type="ECO:0000259" key="2">
    <source>
        <dbReference type="Pfam" id="PF01936"/>
    </source>
</evidence>
<comment type="caution">
    <text evidence="3">The sequence shown here is derived from an EMBL/GenBank/DDBJ whole genome shotgun (WGS) entry which is preliminary data.</text>
</comment>
<feature type="region of interest" description="Disordered" evidence="1">
    <location>
        <begin position="566"/>
        <end position="594"/>
    </location>
</feature>
<gene>
    <name evidence="3" type="ORF">ISN44_As01g002270</name>
</gene>
<reference evidence="3 4" key="1">
    <citation type="submission" date="2020-12" db="EMBL/GenBank/DDBJ databases">
        <title>Concerted genomic and epigenomic changes stabilize Arabidopsis allopolyploids.</title>
        <authorList>
            <person name="Chen Z."/>
        </authorList>
    </citation>
    <scope>NUCLEOTIDE SEQUENCE [LARGE SCALE GENOMIC DNA]</scope>
    <source>
        <strain evidence="3">As9502</strain>
        <tissue evidence="3">Leaf</tissue>
    </source>
</reference>
<keyword evidence="4" id="KW-1185">Reference proteome</keyword>
<dbReference type="GO" id="GO:0005777">
    <property type="term" value="C:peroxisome"/>
    <property type="evidence" value="ECO:0007669"/>
    <property type="project" value="InterPro"/>
</dbReference>
<evidence type="ECO:0000256" key="1">
    <source>
        <dbReference type="SAM" id="MobiDB-lite"/>
    </source>
</evidence>
<dbReference type="OrthoDB" id="549353at2759"/>
<accession>A0A8T2GYQ5</accession>
<dbReference type="InterPro" id="IPR021139">
    <property type="entry name" value="NYN"/>
</dbReference>
<evidence type="ECO:0000313" key="3">
    <source>
        <dbReference type="EMBL" id="KAG7652901.1"/>
    </source>
</evidence>
<protein>
    <submittedName>
        <fullName evidence="3">NYN domain limkain-b1-type</fullName>
    </submittedName>
</protein>
<sequence length="594" mass="66210">MMKKPTRKEAAAAIRVAWDINKCPVPDGYDPRMVRPSIKRFLEKKGYYGPLTVVAFGDLAHASEEFLRQLFSSGIHLTNVTPKVGRYTGCRHKITYILSLSPIKIQPPANFMAIADPDDCSLSPYHLKSEGYNPLKPFMFPPLESLIMEDSVSLVACEPASWDCLLSRCTLDPEAVKSSCPTFVYWDINSCPVPSGFDASLVGPCIKHFLKKQGCYGPLTITAIGVLTDVPNDILSQVYHSGINLQNVAYGPSGAYEVIFDRSKRSGSLCNLMVISDARIFAGHPLSLRTEFNFLKPYPCDSLLIFLEDSGALDDSETAGFCFCSLCQYHTPPFQAFESFTTHLSGTYHQQKLSELLPISLQARIWNAPKGDRLEENITLVFWDINTCPVPPECDPRQVAPFIKRFLSNKGCSGPLTIIAIGVLTDFPIDILRALYSSGITLMNIPPGARVSVSMNCLLVEYTLENPPPANILLISEAVSIFPQLVIGSNVFKLVECDFRESLFLAGALEEDRCSETSESSSFWICMVCDSDLVGQGFENFTTHVTSRRHQRELLDWLPSDDRFHSLENDLDQGNESARLEDEDEEEEEDEEEK</sequence>
<dbReference type="PANTHER" id="PTHR14379:SF19">
    <property type="entry name" value="ENDONUCLEASE OR GLYCOSYL HYDROLASE-RELATED"/>
    <property type="match status" value="1"/>
</dbReference>